<organism evidence="1 3">
    <name type="scientific">Duganella violaceipulchra</name>
    <dbReference type="NCBI Taxonomy" id="2849652"/>
    <lineage>
        <taxon>Bacteria</taxon>
        <taxon>Pseudomonadati</taxon>
        <taxon>Pseudomonadota</taxon>
        <taxon>Betaproteobacteria</taxon>
        <taxon>Burkholderiales</taxon>
        <taxon>Oxalobacteraceae</taxon>
        <taxon>Telluria group</taxon>
        <taxon>Duganella</taxon>
    </lineage>
</organism>
<reference evidence="1" key="1">
    <citation type="submission" date="2021-07" db="EMBL/GenBank/DDBJ databases">
        <title>Characterization of violacein-producing bacteria and related species.</title>
        <authorList>
            <person name="Wilson H.S."/>
            <person name="De Leon M.E."/>
        </authorList>
    </citation>
    <scope>NUCLEOTIDE SEQUENCE</scope>
    <source>
        <strain evidence="1">HSC-15S17</strain>
    </source>
</reference>
<dbReference type="AlphaFoldDB" id="A0AA41HDG2"/>
<dbReference type="EMBL" id="JALJZU010000009">
    <property type="protein sequence ID" value="MCP2010715.1"/>
    <property type="molecule type" value="Genomic_DNA"/>
</dbReference>
<dbReference type="Pfam" id="PF13384">
    <property type="entry name" value="HTH_23"/>
    <property type="match status" value="1"/>
</dbReference>
<evidence type="ECO:0000313" key="1">
    <source>
        <dbReference type="EMBL" id="MBV6322504.1"/>
    </source>
</evidence>
<dbReference type="EMBL" id="JAHTGR010000008">
    <property type="protein sequence ID" value="MBV6322504.1"/>
    <property type="molecule type" value="Genomic_DNA"/>
</dbReference>
<dbReference type="RefSeq" id="WP_217943272.1">
    <property type="nucleotide sequence ID" value="NZ_JAHTGR010000008.1"/>
</dbReference>
<proteinExistence type="predicted"/>
<evidence type="ECO:0000313" key="2">
    <source>
        <dbReference type="EMBL" id="MCP2010715.1"/>
    </source>
</evidence>
<evidence type="ECO:0000313" key="4">
    <source>
        <dbReference type="Proteomes" id="UP001162889"/>
    </source>
</evidence>
<comment type="caution">
    <text evidence="1">The sequence shown here is derived from an EMBL/GenBank/DDBJ whole genome shotgun (WGS) entry which is preliminary data.</text>
</comment>
<gene>
    <name evidence="1" type="ORF">KVP70_16320</name>
    <name evidence="2" type="ORF">L1274_004457</name>
</gene>
<evidence type="ECO:0000313" key="3">
    <source>
        <dbReference type="Proteomes" id="UP001155901"/>
    </source>
</evidence>
<sequence>MCIATEIILTTEERAALEALVRSGLTSVRLALRARIVLLAVDAMANKDIAAELGVDRSQPTRWRARYAALRLSGIERDLPVSIQRAHLYSLFSAG</sequence>
<protein>
    <submittedName>
        <fullName evidence="1">Helix-turn-helix domain-containing protein</fullName>
    </submittedName>
</protein>
<dbReference type="Proteomes" id="UP001155901">
    <property type="component" value="Unassembled WGS sequence"/>
</dbReference>
<keyword evidence="4" id="KW-1185">Reference proteome</keyword>
<accession>A0AA41HDG2</accession>
<reference evidence="2" key="2">
    <citation type="submission" date="2022-03" db="EMBL/GenBank/DDBJ databases">
        <title>Genome Encyclopedia of Bacteria and Archaea VI: Functional Genomics of Type Strains.</title>
        <authorList>
            <person name="Whitman W."/>
        </authorList>
    </citation>
    <scope>NUCLEOTIDE SEQUENCE</scope>
    <source>
        <strain evidence="2">HSC-15S17</strain>
    </source>
</reference>
<name>A0AA41HDG2_9BURK</name>
<dbReference type="Proteomes" id="UP001162889">
    <property type="component" value="Unassembled WGS sequence"/>
</dbReference>